<comment type="subcellular location">
    <subcellularLocation>
        <location evidence="4">Membrane</location>
        <topology evidence="4">Single-pass type II membrane protein</topology>
    </subcellularLocation>
</comment>
<name>A0A3D2SE26_9BACE</name>
<gene>
    <name evidence="6" type="primary">lepB</name>
    <name evidence="6" type="ORF">DHW31_02275</name>
</gene>
<dbReference type="CDD" id="cd06530">
    <property type="entry name" value="S26_SPase_I"/>
    <property type="match status" value="1"/>
</dbReference>
<keyword evidence="4" id="KW-0812">Transmembrane</keyword>
<protein>
    <recommendedName>
        <fullName evidence="2 4">Signal peptidase I</fullName>
        <ecNumber evidence="4">3.4.21.89</ecNumber>
    </recommendedName>
</protein>
<feature type="domain" description="Peptidase S26" evidence="5">
    <location>
        <begin position="79"/>
        <end position="216"/>
    </location>
</feature>
<comment type="caution">
    <text evidence="4">Lacks conserved residue(s) required for the propagation of feature annotation.</text>
</comment>
<evidence type="ECO:0000256" key="1">
    <source>
        <dbReference type="ARBA" id="ARBA00009370"/>
    </source>
</evidence>
<dbReference type="PANTHER" id="PTHR43390:SF1">
    <property type="entry name" value="CHLOROPLAST PROCESSING PEPTIDASE"/>
    <property type="match status" value="1"/>
</dbReference>
<feature type="non-terminal residue" evidence="6">
    <location>
        <position position="265"/>
    </location>
</feature>
<dbReference type="GO" id="GO:0016020">
    <property type="term" value="C:membrane"/>
    <property type="evidence" value="ECO:0007669"/>
    <property type="project" value="UniProtKB-SubCell"/>
</dbReference>
<keyword evidence="4" id="KW-0472">Membrane</keyword>
<dbReference type="InterPro" id="IPR019533">
    <property type="entry name" value="Peptidase_S26"/>
</dbReference>
<dbReference type="PANTHER" id="PTHR43390">
    <property type="entry name" value="SIGNAL PEPTIDASE I"/>
    <property type="match status" value="1"/>
</dbReference>
<evidence type="ECO:0000256" key="2">
    <source>
        <dbReference type="ARBA" id="ARBA00019232"/>
    </source>
</evidence>
<dbReference type="Gene3D" id="2.10.109.10">
    <property type="entry name" value="Umud Fragment, subunit A"/>
    <property type="match status" value="1"/>
</dbReference>
<feature type="transmembrane region" description="Helical" evidence="4">
    <location>
        <begin position="62"/>
        <end position="82"/>
    </location>
</feature>
<organism evidence="6 7">
    <name type="scientific">Bacteroides graminisolvens</name>
    <dbReference type="NCBI Taxonomy" id="477666"/>
    <lineage>
        <taxon>Bacteria</taxon>
        <taxon>Pseudomonadati</taxon>
        <taxon>Bacteroidota</taxon>
        <taxon>Bacteroidia</taxon>
        <taxon>Bacteroidales</taxon>
        <taxon>Bacteroidaceae</taxon>
        <taxon>Bacteroides</taxon>
    </lineage>
</organism>
<comment type="catalytic activity">
    <reaction evidence="4">
        <text>Cleavage of hydrophobic, N-terminal signal or leader sequences from secreted and periplasmic proteins.</text>
        <dbReference type="EC" id="3.4.21.89"/>
    </reaction>
</comment>
<dbReference type="GO" id="GO:0004252">
    <property type="term" value="F:serine-type endopeptidase activity"/>
    <property type="evidence" value="ECO:0007669"/>
    <property type="project" value="InterPro"/>
</dbReference>
<keyword evidence="4" id="KW-0378">Hydrolase</keyword>
<evidence type="ECO:0000313" key="7">
    <source>
        <dbReference type="Proteomes" id="UP000263098"/>
    </source>
</evidence>
<evidence type="ECO:0000313" key="6">
    <source>
        <dbReference type="EMBL" id="HCK23601.1"/>
    </source>
</evidence>
<feature type="active site" evidence="3">
    <location>
        <position position="101"/>
    </location>
</feature>
<reference evidence="6 7" key="1">
    <citation type="journal article" date="2018" name="Nat. Biotechnol.">
        <title>A standardized bacterial taxonomy based on genome phylogeny substantially revises the tree of life.</title>
        <authorList>
            <person name="Parks D.H."/>
            <person name="Chuvochina M."/>
            <person name="Waite D.W."/>
            <person name="Rinke C."/>
            <person name="Skarshewski A."/>
            <person name="Chaumeil P.A."/>
            <person name="Hugenholtz P."/>
        </authorList>
    </citation>
    <scope>NUCLEOTIDE SEQUENCE [LARGE SCALE GENOMIC DNA]</scope>
    <source>
        <strain evidence="6">UBA9667</strain>
    </source>
</reference>
<feature type="active site" evidence="3">
    <location>
        <position position="180"/>
    </location>
</feature>
<keyword evidence="4" id="KW-1133">Transmembrane helix</keyword>
<dbReference type="Pfam" id="PF10502">
    <property type="entry name" value="Peptidase_S26"/>
    <property type="match status" value="1"/>
</dbReference>
<evidence type="ECO:0000256" key="4">
    <source>
        <dbReference type="RuleBase" id="RU362042"/>
    </source>
</evidence>
<comment type="similarity">
    <text evidence="1 4">Belongs to the peptidase S26 family.</text>
</comment>
<dbReference type="GO" id="GO:0009003">
    <property type="term" value="F:signal peptidase activity"/>
    <property type="evidence" value="ECO:0007669"/>
    <property type="project" value="UniProtKB-EC"/>
</dbReference>
<dbReference type="NCBIfam" id="TIGR02227">
    <property type="entry name" value="sigpep_I_bact"/>
    <property type="match status" value="1"/>
</dbReference>
<dbReference type="EMBL" id="DPVG01000081">
    <property type="protein sequence ID" value="HCK23601.1"/>
    <property type="molecule type" value="Genomic_DNA"/>
</dbReference>
<accession>A0A3D2SE26</accession>
<sequence length="265" mass="30292">MNIKFKSMNCYRRSLRHDDRILLWGSVAVTAIMACYTGVFWYALLGVPIVVSLVWVCRPNVLWLRIIHGLILGVFWLISMVCSGQWLKYYLVEIYKVPTNSMEQTIIPGDRVLVCKWIYGARQFTGEGIERLWGLRAIERGDIVVFNSPEENGDTEGTTESASWEGANTQNIRYHTPYVKRCVALPGDVVEIREQELRVNGAVQEAPSTAMFRYRFSFSDSRSMTQAAEWVERNLLIAPKRLPPEAMLETFLTRQEADSVSMLPG</sequence>
<proteinExistence type="inferred from homology"/>
<dbReference type="GO" id="GO:0006465">
    <property type="term" value="P:signal peptide processing"/>
    <property type="evidence" value="ECO:0007669"/>
    <property type="project" value="InterPro"/>
</dbReference>
<dbReference type="SUPFAM" id="SSF51306">
    <property type="entry name" value="LexA/Signal peptidase"/>
    <property type="match status" value="1"/>
</dbReference>
<comment type="caution">
    <text evidence="6">The sequence shown here is derived from an EMBL/GenBank/DDBJ whole genome shotgun (WGS) entry which is preliminary data.</text>
</comment>
<feature type="transmembrane region" description="Helical" evidence="4">
    <location>
        <begin position="21"/>
        <end position="42"/>
    </location>
</feature>
<dbReference type="PRINTS" id="PR00727">
    <property type="entry name" value="LEADERPTASE"/>
</dbReference>
<dbReference type="AlphaFoldDB" id="A0A3D2SE26"/>
<dbReference type="Proteomes" id="UP000263098">
    <property type="component" value="Unassembled WGS sequence"/>
</dbReference>
<dbReference type="InterPro" id="IPR000223">
    <property type="entry name" value="Pept_S26A_signal_pept_1"/>
</dbReference>
<dbReference type="PROSITE" id="PS51257">
    <property type="entry name" value="PROKAR_LIPOPROTEIN"/>
    <property type="match status" value="1"/>
</dbReference>
<evidence type="ECO:0000256" key="3">
    <source>
        <dbReference type="PIRSR" id="PIRSR600223-1"/>
    </source>
</evidence>
<dbReference type="InterPro" id="IPR036286">
    <property type="entry name" value="LexA/Signal_pep-like_sf"/>
</dbReference>
<dbReference type="EC" id="3.4.21.89" evidence="4"/>
<keyword evidence="4" id="KW-0645">Protease</keyword>
<evidence type="ECO:0000259" key="5">
    <source>
        <dbReference type="Pfam" id="PF10502"/>
    </source>
</evidence>